<evidence type="ECO:0000259" key="5">
    <source>
        <dbReference type="Pfam" id="PF00759"/>
    </source>
</evidence>
<protein>
    <submittedName>
        <fullName evidence="7">N-terminal ig-like domain of cellulase</fullName>
    </submittedName>
</protein>
<evidence type="ECO:0000256" key="3">
    <source>
        <dbReference type="ARBA" id="ARBA00023326"/>
    </source>
</evidence>
<evidence type="ECO:0000259" key="6">
    <source>
        <dbReference type="Pfam" id="PF02927"/>
    </source>
</evidence>
<feature type="domain" description="Glycoside hydrolase family 9" evidence="5">
    <location>
        <begin position="379"/>
        <end position="755"/>
    </location>
</feature>
<dbReference type="InterPro" id="IPR013783">
    <property type="entry name" value="Ig-like_fold"/>
</dbReference>
<proteinExistence type="inferred from homology"/>
<sequence length="823" mass="90525">MIKSVLYSAIASALLAAPIVTSAAVPELNDKAYFSQPSLDIVVFSNWYNGLFGDSKISGVELVHFGERIATNGDVRLSATPEQWDPIPTFVERKVDNNTNTISATLSYPEFDFTYTISASPIENGVEITLSSPRPVPAELVGKAGFNMEFLPANYMETSFLADGKPGAFPLYPTGVKEIIGQHEPVPLASAKQLVLAPESDTKRVMIESSAPLTLYDGRAKAQNGWYVVRGVLPENKQGELLTWRITASTDDAWLRDPMIAHSQVGYLPGQTKRAVIELDKHAPVNGMAELLKVNADGSKAVVKKAAPGKVEDYTRYQYATFDFTDVTEPGLYQLRYKGTTTASFPIAEHALDAAWYPTLDHYFPVQMDHVLVNEAYRVWHGASHLDDALQAPVNHEHFDLYAQGPTTDTQYKPGEHIPGLNVGGWYDAGDYDIRTQTQYRTVRFLVQAFEEFGIDRDTTLVDYDRKYVDIHVPDGKPDLLQQIEHGTLALLAQFKAVGHAIPGIIVPDISQYTHLGDGLTMTDNLIYNASMADTESNGIESGVFDDRWAFTSKSTPLNYGSMAALAAASRTLQGYKPVLAKESLDTAIAAWASEADKQPDLFRVGNTTGGGLEEEKLKAAVELLVTTGDTQYKHAVTALLPHIEEHFGRSAVLAVRALPFMDNAYKKRIRAAAEAYKPKLEAATSKNPFGVVITEYGWAGNGTVLDMAVTQYYLHQAYPDLYSSDLIYRSLDYLYGTHPDSDISFVSNVGTVSKKVAYGMNRADYSFISGAIVPGVLILKPDLPENMENWPFLWGENEYVIDLGASYLFTVNAALKLAGRQP</sequence>
<feature type="signal peptide" evidence="4">
    <location>
        <begin position="1"/>
        <end position="23"/>
    </location>
</feature>
<dbReference type="InterPro" id="IPR012341">
    <property type="entry name" value="6hp_glycosidase-like_sf"/>
</dbReference>
<dbReference type="Proteomes" id="UP000184520">
    <property type="component" value="Unassembled WGS sequence"/>
</dbReference>
<dbReference type="InterPro" id="IPR001701">
    <property type="entry name" value="Glyco_hydro_9"/>
</dbReference>
<dbReference type="RefSeq" id="WP_084526599.1">
    <property type="nucleotide sequence ID" value="NZ_FQWD01000005.1"/>
</dbReference>
<dbReference type="InterPro" id="IPR004197">
    <property type="entry name" value="Cellulase_Ig-like"/>
</dbReference>
<organism evidence="7 8">
    <name type="scientific">Marisediminitalea aggregata</name>
    <dbReference type="NCBI Taxonomy" id="634436"/>
    <lineage>
        <taxon>Bacteria</taxon>
        <taxon>Pseudomonadati</taxon>
        <taxon>Pseudomonadota</taxon>
        <taxon>Gammaproteobacteria</taxon>
        <taxon>Alteromonadales</taxon>
        <taxon>Alteromonadaceae</taxon>
        <taxon>Marisediminitalea</taxon>
    </lineage>
</organism>
<comment type="similarity">
    <text evidence="1">Belongs to the glycosyl hydrolase 9 (cellulase E) family.</text>
</comment>
<dbReference type="InterPro" id="IPR008928">
    <property type="entry name" value="6-hairpin_glycosidase_sf"/>
</dbReference>
<keyword evidence="4" id="KW-0732">Signal</keyword>
<evidence type="ECO:0000256" key="1">
    <source>
        <dbReference type="ARBA" id="ARBA00007072"/>
    </source>
</evidence>
<feature type="chain" id="PRO_5012409421" evidence="4">
    <location>
        <begin position="24"/>
        <end position="823"/>
    </location>
</feature>
<name>A0A1M5N9B1_9ALTE</name>
<evidence type="ECO:0000256" key="4">
    <source>
        <dbReference type="SAM" id="SignalP"/>
    </source>
</evidence>
<dbReference type="SUPFAM" id="SSF81296">
    <property type="entry name" value="E set domains"/>
    <property type="match status" value="1"/>
</dbReference>
<gene>
    <name evidence="7" type="ORF">SAMN05216361_3110</name>
</gene>
<dbReference type="OrthoDB" id="5936802at2"/>
<keyword evidence="8" id="KW-1185">Reference proteome</keyword>
<accession>A0A1M5N9B1</accession>
<dbReference type="InterPro" id="IPR014756">
    <property type="entry name" value="Ig_E-set"/>
</dbReference>
<feature type="domain" description="Cellulase Ig-like" evidence="6">
    <location>
        <begin position="260"/>
        <end position="341"/>
    </location>
</feature>
<evidence type="ECO:0000313" key="8">
    <source>
        <dbReference type="Proteomes" id="UP000184520"/>
    </source>
</evidence>
<dbReference type="Gene3D" id="1.50.10.10">
    <property type="match status" value="1"/>
</dbReference>
<dbReference type="Pfam" id="PF00759">
    <property type="entry name" value="Glyco_hydro_9"/>
    <property type="match status" value="1"/>
</dbReference>
<keyword evidence="2" id="KW-0119">Carbohydrate metabolism</keyword>
<dbReference type="GO" id="GO:0008810">
    <property type="term" value="F:cellulase activity"/>
    <property type="evidence" value="ECO:0007669"/>
    <property type="project" value="InterPro"/>
</dbReference>
<dbReference type="CDD" id="cd02850">
    <property type="entry name" value="E_set_Cellulase_N"/>
    <property type="match status" value="1"/>
</dbReference>
<dbReference type="SUPFAM" id="SSF48208">
    <property type="entry name" value="Six-hairpin glycosidases"/>
    <property type="match status" value="1"/>
</dbReference>
<keyword evidence="3" id="KW-0624">Polysaccharide degradation</keyword>
<evidence type="ECO:0000256" key="2">
    <source>
        <dbReference type="ARBA" id="ARBA00023277"/>
    </source>
</evidence>
<dbReference type="EMBL" id="FQWD01000005">
    <property type="protein sequence ID" value="SHG85593.1"/>
    <property type="molecule type" value="Genomic_DNA"/>
</dbReference>
<dbReference type="STRING" id="634436.SAMN05216361_3110"/>
<dbReference type="AlphaFoldDB" id="A0A1M5N9B1"/>
<dbReference type="GO" id="GO:0000272">
    <property type="term" value="P:polysaccharide catabolic process"/>
    <property type="evidence" value="ECO:0007669"/>
    <property type="project" value="UniProtKB-KW"/>
</dbReference>
<reference evidence="8" key="1">
    <citation type="submission" date="2016-11" db="EMBL/GenBank/DDBJ databases">
        <authorList>
            <person name="Varghese N."/>
            <person name="Submissions S."/>
        </authorList>
    </citation>
    <scope>NUCLEOTIDE SEQUENCE [LARGE SCALE GENOMIC DNA]</scope>
    <source>
        <strain evidence="8">CGMCC 1.8995</strain>
    </source>
</reference>
<evidence type="ECO:0000313" key="7">
    <source>
        <dbReference type="EMBL" id="SHG85593.1"/>
    </source>
</evidence>
<dbReference type="Gene3D" id="2.60.40.10">
    <property type="entry name" value="Immunoglobulins"/>
    <property type="match status" value="1"/>
</dbReference>
<dbReference type="Pfam" id="PF02927">
    <property type="entry name" value="CelD_N"/>
    <property type="match status" value="1"/>
</dbReference>